<name>A0ABV6NJK8_9BACI</name>
<dbReference type="InterPro" id="IPR020019">
    <property type="entry name" value="AcTrfase_PglD-like"/>
</dbReference>
<gene>
    <name evidence="2" type="ORF">ACFFH4_17910</name>
</gene>
<accession>A0ABV6NJK8</accession>
<evidence type="ECO:0000313" key="3">
    <source>
        <dbReference type="Proteomes" id="UP001589833"/>
    </source>
</evidence>
<dbReference type="SUPFAM" id="SSF51161">
    <property type="entry name" value="Trimeric LpxA-like enzymes"/>
    <property type="match status" value="1"/>
</dbReference>
<dbReference type="InterPro" id="IPR011004">
    <property type="entry name" value="Trimer_LpxA-like_sf"/>
</dbReference>
<dbReference type="PANTHER" id="PTHR43300">
    <property type="entry name" value="ACETYLTRANSFERASE"/>
    <property type="match status" value="1"/>
</dbReference>
<comment type="caution">
    <text evidence="2">The sequence shown here is derived from an EMBL/GenBank/DDBJ whole genome shotgun (WGS) entry which is preliminary data.</text>
</comment>
<sequence length="224" mass="23999">MKLFKKWLDQTLPGKKVIVIGAGSLGKLTVDCILKNNDYQRNNIAIVDDNSKIEGHSILGIPVIGEIDKSQILNKNKDIEFVVAIANNKIRKKIVKQNLMLKYTKVLSKEAIISPFSKIGKGSIILPGVVVDPDASILDHVIVNKSATIAHDVTLKDFSQVSPGVNFGGFVELGECSFVGLGAVVLPSVKITEDVVIGAGAVVTKNIDITSSTFVGNPAKILKN</sequence>
<organism evidence="2 3">
    <name type="scientific">Halalkalibacter alkalisediminis</name>
    <dbReference type="NCBI Taxonomy" id="935616"/>
    <lineage>
        <taxon>Bacteria</taxon>
        <taxon>Bacillati</taxon>
        <taxon>Bacillota</taxon>
        <taxon>Bacilli</taxon>
        <taxon>Bacillales</taxon>
        <taxon>Bacillaceae</taxon>
        <taxon>Halalkalibacter</taxon>
    </lineage>
</organism>
<evidence type="ECO:0000259" key="1">
    <source>
        <dbReference type="Pfam" id="PF17836"/>
    </source>
</evidence>
<dbReference type="Proteomes" id="UP001589833">
    <property type="component" value="Unassembled WGS sequence"/>
</dbReference>
<dbReference type="PANTHER" id="PTHR43300:SF7">
    <property type="entry name" value="UDP-N-ACETYLBACILLOSAMINE N-ACETYLTRANSFERASE"/>
    <property type="match status" value="1"/>
</dbReference>
<dbReference type="EMBL" id="JBHLTR010000045">
    <property type="protein sequence ID" value="MFC0560841.1"/>
    <property type="molecule type" value="Genomic_DNA"/>
</dbReference>
<keyword evidence="3" id="KW-1185">Reference proteome</keyword>
<dbReference type="InterPro" id="IPR041561">
    <property type="entry name" value="PglD_N"/>
</dbReference>
<dbReference type="InterPro" id="IPR050179">
    <property type="entry name" value="Trans_hexapeptide_repeat"/>
</dbReference>
<dbReference type="CDD" id="cd03360">
    <property type="entry name" value="LbH_AT_putative"/>
    <property type="match status" value="1"/>
</dbReference>
<reference evidence="2 3" key="1">
    <citation type="submission" date="2024-09" db="EMBL/GenBank/DDBJ databases">
        <authorList>
            <person name="Sun Q."/>
            <person name="Mori K."/>
        </authorList>
    </citation>
    <scope>NUCLEOTIDE SEQUENCE [LARGE SCALE GENOMIC DNA]</scope>
    <source>
        <strain evidence="2 3">NCAIM B.02301</strain>
    </source>
</reference>
<proteinExistence type="predicted"/>
<dbReference type="Gene3D" id="3.40.50.20">
    <property type="match status" value="1"/>
</dbReference>
<dbReference type="Gene3D" id="2.160.10.10">
    <property type="entry name" value="Hexapeptide repeat proteins"/>
    <property type="match status" value="1"/>
</dbReference>
<dbReference type="Pfam" id="PF17836">
    <property type="entry name" value="PglD_N"/>
    <property type="match status" value="1"/>
</dbReference>
<protein>
    <submittedName>
        <fullName evidence="2">Acetyltransferase</fullName>
    </submittedName>
</protein>
<dbReference type="NCBIfam" id="TIGR03570">
    <property type="entry name" value="NeuD_NnaD"/>
    <property type="match status" value="1"/>
</dbReference>
<dbReference type="RefSeq" id="WP_273847648.1">
    <property type="nucleotide sequence ID" value="NZ_JAQQWT010000029.1"/>
</dbReference>
<feature type="domain" description="PglD N-terminal" evidence="1">
    <location>
        <begin position="16"/>
        <end position="97"/>
    </location>
</feature>
<evidence type="ECO:0000313" key="2">
    <source>
        <dbReference type="EMBL" id="MFC0560841.1"/>
    </source>
</evidence>